<dbReference type="EMBL" id="CAADFX010000181">
    <property type="protein sequence ID" value="VFK62621.1"/>
    <property type="molecule type" value="Genomic_DNA"/>
</dbReference>
<dbReference type="GO" id="GO:0042910">
    <property type="term" value="F:xenobiotic transmembrane transporter activity"/>
    <property type="evidence" value="ECO:0007669"/>
    <property type="project" value="InterPro"/>
</dbReference>
<dbReference type="InterPro" id="IPR002528">
    <property type="entry name" value="MATE_fam"/>
</dbReference>
<dbReference type="AlphaFoldDB" id="A0A451A9C9"/>
<sequence length="129" mass="14032">MAHAYSTREMVLNNEYFHSLRRHPTLHRLGAQTGIGSKKWNRFTNLMSKLPTTSELRDLLKISLPLAFGQLGIIGIGTTDNPMLGRLGTDALGAAGLAFSIYNVIETIRAGVLFPMVVLASQAHGSGRL</sequence>
<organism evidence="1">
    <name type="scientific">Candidatus Kentrum sp. TUN</name>
    <dbReference type="NCBI Taxonomy" id="2126343"/>
    <lineage>
        <taxon>Bacteria</taxon>
        <taxon>Pseudomonadati</taxon>
        <taxon>Pseudomonadota</taxon>
        <taxon>Gammaproteobacteria</taxon>
        <taxon>Candidatus Kentrum</taxon>
    </lineage>
</organism>
<reference evidence="1" key="1">
    <citation type="submission" date="2019-02" db="EMBL/GenBank/DDBJ databases">
        <authorList>
            <person name="Gruber-Vodicka R. H."/>
            <person name="Seah K. B. B."/>
        </authorList>
    </citation>
    <scope>NUCLEOTIDE SEQUENCE</scope>
    <source>
        <strain evidence="1">BECK_BY1</strain>
    </source>
</reference>
<name>A0A451A9C9_9GAMM</name>
<accession>A0A451A9C9</accession>
<dbReference type="GO" id="GO:0016020">
    <property type="term" value="C:membrane"/>
    <property type="evidence" value="ECO:0007669"/>
    <property type="project" value="InterPro"/>
</dbReference>
<evidence type="ECO:0000313" key="1">
    <source>
        <dbReference type="EMBL" id="VFK62621.1"/>
    </source>
</evidence>
<gene>
    <name evidence="1" type="ORF">BECKTUN1418D_GA0071000_11819</name>
</gene>
<dbReference type="Pfam" id="PF01554">
    <property type="entry name" value="MatE"/>
    <property type="match status" value="1"/>
</dbReference>
<proteinExistence type="predicted"/>
<protein>
    <submittedName>
        <fullName evidence="1">MatE protein</fullName>
    </submittedName>
</protein>
<dbReference type="GO" id="GO:0015297">
    <property type="term" value="F:antiporter activity"/>
    <property type="evidence" value="ECO:0007669"/>
    <property type="project" value="InterPro"/>
</dbReference>